<gene>
    <name evidence="6" type="ORF">K437DRAFT_244118</name>
</gene>
<dbReference type="InterPro" id="IPR011043">
    <property type="entry name" value="Gal_Oxase/kelch_b-propeller"/>
</dbReference>
<dbReference type="Pfam" id="PF09118">
    <property type="entry name" value="GO-like_E_set"/>
    <property type="match status" value="1"/>
</dbReference>
<dbReference type="STRING" id="1037660.A0A066WI05"/>
<keyword evidence="1 3" id="KW-0732">Signal</keyword>
<feature type="chain" id="PRO_5001632929" evidence="3">
    <location>
        <begin position="30"/>
        <end position="655"/>
    </location>
</feature>
<dbReference type="OrthoDB" id="2019572at2759"/>
<dbReference type="Gene3D" id="2.130.10.80">
    <property type="entry name" value="Galactose oxidase/kelch, beta-propeller"/>
    <property type="match status" value="1"/>
</dbReference>
<evidence type="ECO:0000256" key="1">
    <source>
        <dbReference type="ARBA" id="ARBA00022729"/>
    </source>
</evidence>
<sequence length="655" mass="69618">MPFNSALKLKSILALAASLGLLSASGASGAKGGTIQVVSQNAGISAQMMFLGTDSTVYMLDKAENNPAKVNGHPAWATVYDFNSNTYQSMDVSANPFCAGGADLGDGRMLVTGGNKAVGSGGGTVEEGSGPYQDYDGGHAIRTLKPGSGATWKISPNALNAERWYPTVEPLKDGYVMIIGGMRDGGYVPTSGSVTASYEFYPPKGDGRSRNLDFLNRTTPLSLFPISFLMSNGEMFMQANKQAILWNYQKQSETRLPNAQVPKVYPASAGSVLLPLEPDSNYLETVLFCGGLSLGSAKKWGNEGGVGQQITNVPASTICEQIEPVKSQTWEAVDNLPSGRSMGQFITLPDGKLLFINGVKKGTAGYNTDPSSVGKPVGQSYGDDPEYTPYLYDPKATKGTRWSAAGGKLFDGRLYHSSATLLPDSSVLIAGSNPNADVTTTHWKTTYSVERWYPTWYDQTRPSNSGLPSSFSYGGDGFQLIFSNPNDAANAKVKIIRTGFSTHAMNMGQRSITLRSVAKGNTLYVGQLPNNPNLFAPGRALAFVVVNGVASQGKFVMVGNGKIGTQPTSADTQLPSVTTIKKTPSSSIEKKQATKKTHSTATAADTPDDTIKNEHAYTSAKVPSAEESKDIAESFGSGLASHRRRRAHSINGEVF</sequence>
<accession>A0A066WI05</accession>
<name>A0A066WI05_TILAU</name>
<evidence type="ECO:0000313" key="7">
    <source>
        <dbReference type="Proteomes" id="UP000027361"/>
    </source>
</evidence>
<dbReference type="HOGENOM" id="CLU_009630_3_0_1"/>
<dbReference type="SUPFAM" id="SSF50965">
    <property type="entry name" value="Galactose oxidase, central domain"/>
    <property type="match status" value="1"/>
</dbReference>
<feature type="compositionally biased region" description="Polar residues" evidence="2">
    <location>
        <begin position="578"/>
        <end position="587"/>
    </location>
</feature>
<dbReference type="InterPro" id="IPR037293">
    <property type="entry name" value="Gal_Oxidase_central_sf"/>
</dbReference>
<feature type="region of interest" description="Disordered" evidence="2">
    <location>
        <begin position="578"/>
        <end position="655"/>
    </location>
</feature>
<comment type="caution">
    <text evidence="6">The sequence shown here is derived from an EMBL/GenBank/DDBJ whole genome shotgun (WGS) entry which is preliminary data.</text>
</comment>
<dbReference type="CDD" id="cd02851">
    <property type="entry name" value="E_set_GO_C"/>
    <property type="match status" value="1"/>
</dbReference>
<dbReference type="AlphaFoldDB" id="A0A066WI05"/>
<dbReference type="InterPro" id="IPR015202">
    <property type="entry name" value="GO-like_E_set"/>
</dbReference>
<keyword evidence="7" id="KW-1185">Reference proteome</keyword>
<dbReference type="InterPro" id="IPR013783">
    <property type="entry name" value="Ig-like_fold"/>
</dbReference>
<evidence type="ECO:0000313" key="6">
    <source>
        <dbReference type="EMBL" id="KDN52163.1"/>
    </source>
</evidence>
<dbReference type="SUPFAM" id="SSF81296">
    <property type="entry name" value="E set domains"/>
    <property type="match status" value="1"/>
</dbReference>
<dbReference type="PANTHER" id="PTHR32208">
    <property type="entry name" value="SECRETED PROTEIN-RELATED"/>
    <property type="match status" value="1"/>
</dbReference>
<dbReference type="GeneID" id="25263130"/>
<dbReference type="InterPro" id="IPR014756">
    <property type="entry name" value="Ig_E-set"/>
</dbReference>
<feature type="domain" description="Glyoxal oxidase N-terminal" evidence="4">
    <location>
        <begin position="75"/>
        <end position="455"/>
    </location>
</feature>
<organism evidence="6 7">
    <name type="scientific">Tilletiaria anomala (strain ATCC 24038 / CBS 436.72 / UBC 951)</name>
    <dbReference type="NCBI Taxonomy" id="1037660"/>
    <lineage>
        <taxon>Eukaryota</taxon>
        <taxon>Fungi</taxon>
        <taxon>Dikarya</taxon>
        <taxon>Basidiomycota</taxon>
        <taxon>Ustilaginomycotina</taxon>
        <taxon>Exobasidiomycetes</taxon>
        <taxon>Georgefischeriales</taxon>
        <taxon>Tilletiariaceae</taxon>
        <taxon>Tilletiaria</taxon>
    </lineage>
</organism>
<dbReference type="InParanoid" id="A0A066WI05"/>
<evidence type="ECO:0000256" key="2">
    <source>
        <dbReference type="SAM" id="MobiDB-lite"/>
    </source>
</evidence>
<evidence type="ECO:0000259" key="4">
    <source>
        <dbReference type="Pfam" id="PF07250"/>
    </source>
</evidence>
<reference evidence="6 7" key="1">
    <citation type="submission" date="2014-05" db="EMBL/GenBank/DDBJ databases">
        <title>Draft genome sequence of a rare smut relative, Tilletiaria anomala UBC 951.</title>
        <authorList>
            <consortium name="DOE Joint Genome Institute"/>
            <person name="Toome M."/>
            <person name="Kuo A."/>
            <person name="Henrissat B."/>
            <person name="Lipzen A."/>
            <person name="Tritt A."/>
            <person name="Yoshinaga Y."/>
            <person name="Zane M."/>
            <person name="Barry K."/>
            <person name="Grigoriev I.V."/>
            <person name="Spatafora J.W."/>
            <person name="Aimea M.C."/>
        </authorList>
    </citation>
    <scope>NUCLEOTIDE SEQUENCE [LARGE SCALE GENOMIC DNA]</scope>
    <source>
        <strain evidence="6 7">UBC 951</strain>
    </source>
</reference>
<feature type="signal peptide" evidence="3">
    <location>
        <begin position="1"/>
        <end position="29"/>
    </location>
</feature>
<dbReference type="InterPro" id="IPR009880">
    <property type="entry name" value="Glyoxal_oxidase_N"/>
</dbReference>
<protein>
    <submittedName>
        <fullName evidence="6">Copper radical oxidase</fullName>
    </submittedName>
</protein>
<feature type="domain" description="Galactose oxidase-like Early set" evidence="5">
    <location>
        <begin position="461"/>
        <end position="558"/>
    </location>
</feature>
<dbReference type="RefSeq" id="XP_013245010.1">
    <property type="nucleotide sequence ID" value="XM_013389556.1"/>
</dbReference>
<dbReference type="Gene3D" id="2.60.40.10">
    <property type="entry name" value="Immunoglobulins"/>
    <property type="match status" value="1"/>
</dbReference>
<dbReference type="Proteomes" id="UP000027361">
    <property type="component" value="Unassembled WGS sequence"/>
</dbReference>
<dbReference type="EMBL" id="JMSN01000013">
    <property type="protein sequence ID" value="KDN52163.1"/>
    <property type="molecule type" value="Genomic_DNA"/>
</dbReference>
<feature type="region of interest" description="Disordered" evidence="2">
    <location>
        <begin position="118"/>
        <end position="137"/>
    </location>
</feature>
<dbReference type="OMA" id="NKPNPGQ"/>
<dbReference type="Pfam" id="PF07250">
    <property type="entry name" value="Glyoxal_oxid_N"/>
    <property type="match status" value="1"/>
</dbReference>
<proteinExistence type="predicted"/>
<evidence type="ECO:0000259" key="5">
    <source>
        <dbReference type="Pfam" id="PF09118"/>
    </source>
</evidence>
<dbReference type="PANTHER" id="PTHR32208:SF96">
    <property type="entry name" value="GLYOXAL OXIDASE"/>
    <property type="match status" value="1"/>
</dbReference>
<evidence type="ECO:0000256" key="3">
    <source>
        <dbReference type="SAM" id="SignalP"/>
    </source>
</evidence>